<sequence length="339" mass="36066">MTQLVRNICAAVALPAAPSDRIELIPVGAFKTADRRPAFRLDDPQVVIDASLQLAAGNVLPIDFDHRSFAAAGQSDSRAAGWITGMVVEGGRIMASVEWTPEGRKALDERAYRFVSPVFKNRPDGQVVLIEGAGLVNTPALPQLRQLASREDLNPMEPIEQIAGLLGIAADRTDDIVARVTALTAAETQLASITAAAQVTGGDAVTQICARLTAKAPDPAQFVPMASFSALQTQLAALQADIGKDKVDAALEKARDEGKLTPDLEDWATQLASKDLSAFEGWAAVAPVRVNLGERQLAGRKPPLKTASDGLDVLERQVASRMGVSEDAFLKQRSAMQEV</sequence>
<dbReference type="EMBL" id="BMYI01000005">
    <property type="protein sequence ID" value="GHC22340.1"/>
    <property type="molecule type" value="Genomic_DNA"/>
</dbReference>
<accession>A0ABQ3FFM7</accession>
<dbReference type="InterPro" id="IPR012106">
    <property type="entry name" value="Phage_Mu_Gp1"/>
</dbReference>
<reference evidence="2" key="1">
    <citation type="journal article" date="2019" name="Int. J. Syst. Evol. Microbiol.">
        <title>The Global Catalogue of Microorganisms (GCM) 10K type strain sequencing project: providing services to taxonomists for standard genome sequencing and annotation.</title>
        <authorList>
            <consortium name="The Broad Institute Genomics Platform"/>
            <consortium name="The Broad Institute Genome Sequencing Center for Infectious Disease"/>
            <person name="Wu L."/>
            <person name="Ma J."/>
        </authorList>
    </citation>
    <scope>NUCLEOTIDE SEQUENCE [LARGE SCALE GENOMIC DNA]</scope>
    <source>
        <strain evidence="2">KCTC 23298</strain>
    </source>
</reference>
<gene>
    <name evidence="1" type="ORF">GCM10007291_22200</name>
</gene>
<dbReference type="PIRSF" id="PIRSF016624">
    <property type="entry name" value="Mu_prophg_I"/>
    <property type="match status" value="1"/>
</dbReference>
<comment type="caution">
    <text evidence="1">The sequence shown here is derived from an EMBL/GenBank/DDBJ whole genome shotgun (WGS) entry which is preliminary data.</text>
</comment>
<protein>
    <submittedName>
        <fullName evidence="1">Peptidase</fullName>
    </submittedName>
</protein>
<keyword evidence="2" id="KW-1185">Reference proteome</keyword>
<dbReference type="Proteomes" id="UP000658305">
    <property type="component" value="Unassembled WGS sequence"/>
</dbReference>
<organism evidence="1 2">
    <name type="scientific">Gemmobacter nanjingensis</name>
    <dbReference type="NCBI Taxonomy" id="488454"/>
    <lineage>
        <taxon>Bacteria</taxon>
        <taxon>Pseudomonadati</taxon>
        <taxon>Pseudomonadota</taxon>
        <taxon>Alphaproteobacteria</taxon>
        <taxon>Rhodobacterales</taxon>
        <taxon>Paracoccaceae</taxon>
        <taxon>Gemmobacter</taxon>
    </lineage>
</organism>
<proteinExistence type="predicted"/>
<evidence type="ECO:0000313" key="1">
    <source>
        <dbReference type="EMBL" id="GHC22340.1"/>
    </source>
</evidence>
<name>A0ABQ3FFM7_9RHOB</name>
<dbReference type="Pfam" id="PF10123">
    <property type="entry name" value="Mu-like_Pro"/>
    <property type="match status" value="1"/>
</dbReference>
<evidence type="ECO:0000313" key="2">
    <source>
        <dbReference type="Proteomes" id="UP000658305"/>
    </source>
</evidence>